<keyword evidence="2" id="KW-0472">Membrane</keyword>
<organism evidence="3 4">
    <name type="scientific">Nocardia coubleae</name>
    <dbReference type="NCBI Taxonomy" id="356147"/>
    <lineage>
        <taxon>Bacteria</taxon>
        <taxon>Bacillati</taxon>
        <taxon>Actinomycetota</taxon>
        <taxon>Actinomycetes</taxon>
        <taxon>Mycobacteriales</taxon>
        <taxon>Nocardiaceae</taxon>
        <taxon>Nocardia</taxon>
    </lineage>
</organism>
<sequence>MTKHRSRRVPASGLTGGCDEGVPGGRRGSVRTAWWIRAYRIGFGVLGLVALLWIPLRNLDSPTFSIANYFSYFTIESNILAVLVLLVGGLLAPQGPGWQVVRGAVTLYMLITMVVYAVLLANIDVMLTDKWINDIMHRYLPLVLVADWLLVAMARRPAATPELVGKWLIFPLLYGAYTLIRGPIVDWYPYPFIDPRHQGYLSMTLGLIVLSIVFAVLAVAMASLGDMPAWWRARRAREGEPV</sequence>
<name>A0A846WB32_9NOCA</name>
<accession>A0A846WB32</accession>
<keyword evidence="2" id="KW-1133">Transmembrane helix</keyword>
<gene>
    <name evidence="3" type="ORF">HGA10_19955</name>
</gene>
<keyword evidence="4" id="KW-1185">Reference proteome</keyword>
<keyword evidence="2" id="KW-0812">Transmembrane</keyword>
<feature type="region of interest" description="Disordered" evidence="1">
    <location>
        <begin position="1"/>
        <end position="20"/>
    </location>
</feature>
<protein>
    <submittedName>
        <fullName evidence="3">Pr6Pr family membrane protein</fullName>
    </submittedName>
</protein>
<feature type="transmembrane region" description="Helical" evidence="2">
    <location>
        <begin position="200"/>
        <end position="225"/>
    </location>
</feature>
<feature type="transmembrane region" description="Helical" evidence="2">
    <location>
        <begin position="135"/>
        <end position="151"/>
    </location>
</feature>
<reference evidence="3 4" key="1">
    <citation type="submission" date="2020-04" db="EMBL/GenBank/DDBJ databases">
        <title>MicrobeNet Type strains.</title>
        <authorList>
            <person name="Nicholson A.C."/>
        </authorList>
    </citation>
    <scope>NUCLEOTIDE SEQUENCE [LARGE SCALE GENOMIC DNA]</scope>
    <source>
        <strain evidence="3 4">DSM 44960</strain>
    </source>
</reference>
<dbReference type="Proteomes" id="UP000572007">
    <property type="component" value="Unassembled WGS sequence"/>
</dbReference>
<feature type="transmembrane region" description="Helical" evidence="2">
    <location>
        <begin position="104"/>
        <end position="123"/>
    </location>
</feature>
<feature type="transmembrane region" description="Helical" evidence="2">
    <location>
        <begin position="34"/>
        <end position="54"/>
    </location>
</feature>
<feature type="transmembrane region" description="Helical" evidence="2">
    <location>
        <begin position="163"/>
        <end position="180"/>
    </location>
</feature>
<evidence type="ECO:0000313" key="3">
    <source>
        <dbReference type="EMBL" id="NKX89568.1"/>
    </source>
</evidence>
<evidence type="ECO:0000313" key="4">
    <source>
        <dbReference type="Proteomes" id="UP000572007"/>
    </source>
</evidence>
<feature type="transmembrane region" description="Helical" evidence="2">
    <location>
        <begin position="69"/>
        <end position="92"/>
    </location>
</feature>
<dbReference type="NCBIfam" id="NF038065">
    <property type="entry name" value="Pr6Pr"/>
    <property type="match status" value="1"/>
</dbReference>
<dbReference type="InterPro" id="IPR049713">
    <property type="entry name" value="Pr6Pr-like"/>
</dbReference>
<comment type="caution">
    <text evidence="3">The sequence shown here is derived from an EMBL/GenBank/DDBJ whole genome shotgun (WGS) entry which is preliminary data.</text>
</comment>
<proteinExistence type="predicted"/>
<evidence type="ECO:0000256" key="1">
    <source>
        <dbReference type="SAM" id="MobiDB-lite"/>
    </source>
</evidence>
<dbReference type="AlphaFoldDB" id="A0A846WB32"/>
<dbReference type="EMBL" id="JAAXOM010000005">
    <property type="protein sequence ID" value="NKX89568.1"/>
    <property type="molecule type" value="Genomic_DNA"/>
</dbReference>
<evidence type="ECO:0000256" key="2">
    <source>
        <dbReference type="SAM" id="Phobius"/>
    </source>
</evidence>